<dbReference type="RefSeq" id="WP_074886465.1">
    <property type="nucleotide sequence ID" value="NZ_FOXO01000009.1"/>
</dbReference>
<gene>
    <name evidence="2" type="ORF">SAMN04487928_1095</name>
</gene>
<keyword evidence="1" id="KW-0472">Membrane</keyword>
<keyword evidence="1" id="KW-1133">Transmembrane helix</keyword>
<protein>
    <submittedName>
        <fullName evidence="2">Uncharacterized protein</fullName>
    </submittedName>
</protein>
<dbReference type="EMBL" id="FOXO01000009">
    <property type="protein sequence ID" value="SFP81810.1"/>
    <property type="molecule type" value="Genomic_DNA"/>
</dbReference>
<proteinExistence type="predicted"/>
<evidence type="ECO:0000313" key="3">
    <source>
        <dbReference type="Proteomes" id="UP000182624"/>
    </source>
</evidence>
<evidence type="ECO:0000313" key="2">
    <source>
        <dbReference type="EMBL" id="SFP81810.1"/>
    </source>
</evidence>
<sequence>MGNTENKEQNDTVVTSEEVLVEIRNLTKKKLFWQRIGTCCIAAITGIVLITMLIVIPQLEVTLDHINDTALEAQKSLNEANTMITSITKASDNFDSLVDKNGEGITNAVQSMAEIDFEGLNKAIKDLQDAVGPLAAFMSKFR</sequence>
<name>A0A1I5TFI9_9FIRM</name>
<feature type="transmembrane region" description="Helical" evidence="1">
    <location>
        <begin position="36"/>
        <end position="56"/>
    </location>
</feature>
<dbReference type="OrthoDB" id="2063652at2"/>
<keyword evidence="1" id="KW-0812">Transmembrane</keyword>
<evidence type="ECO:0000256" key="1">
    <source>
        <dbReference type="SAM" id="Phobius"/>
    </source>
</evidence>
<reference evidence="3" key="1">
    <citation type="submission" date="2016-10" db="EMBL/GenBank/DDBJ databases">
        <authorList>
            <person name="Varghese N."/>
            <person name="Submissions S."/>
        </authorList>
    </citation>
    <scope>NUCLEOTIDE SEQUENCE [LARGE SCALE GENOMIC DNA]</scope>
    <source>
        <strain evidence="3">P18</strain>
    </source>
</reference>
<dbReference type="Proteomes" id="UP000182624">
    <property type="component" value="Unassembled WGS sequence"/>
</dbReference>
<keyword evidence="3" id="KW-1185">Reference proteome</keyword>
<organism evidence="2 3">
    <name type="scientific">Butyrivibrio proteoclasticus</name>
    <dbReference type="NCBI Taxonomy" id="43305"/>
    <lineage>
        <taxon>Bacteria</taxon>
        <taxon>Bacillati</taxon>
        <taxon>Bacillota</taxon>
        <taxon>Clostridia</taxon>
        <taxon>Lachnospirales</taxon>
        <taxon>Lachnospiraceae</taxon>
        <taxon>Butyrivibrio</taxon>
    </lineage>
</organism>
<accession>A0A1I5TFI9</accession>
<dbReference type="AlphaFoldDB" id="A0A1I5TFI9"/>